<dbReference type="InterPro" id="IPR000209">
    <property type="entry name" value="Peptidase_S8/S53_dom"/>
</dbReference>
<name>A0A6M6DZG1_PRIMG</name>
<feature type="active site" description="Charge relay system" evidence="9 10">
    <location>
        <position position="309"/>
    </location>
</feature>
<protein>
    <submittedName>
        <fullName evidence="13">S8 family serine peptidase</fullName>
    </submittedName>
</protein>
<feature type="domain" description="Peptidase S8/S53" evidence="12">
    <location>
        <begin position="76"/>
        <end position="357"/>
    </location>
</feature>
<dbReference type="EMBL" id="CP045273">
    <property type="protein sequence ID" value="QJX79990.1"/>
    <property type="molecule type" value="Genomic_DNA"/>
</dbReference>
<comment type="cofactor">
    <cofactor evidence="1">
        <name>Ca(2+)</name>
        <dbReference type="ChEBI" id="CHEBI:29108"/>
    </cofactor>
</comment>
<dbReference type="GO" id="GO:0005576">
    <property type="term" value="C:extracellular region"/>
    <property type="evidence" value="ECO:0007669"/>
    <property type="project" value="UniProtKB-SubCell"/>
</dbReference>
<comment type="subcellular location">
    <subcellularLocation>
        <location evidence="2">Secreted</location>
    </subcellularLocation>
</comment>
<dbReference type="InterPro" id="IPR036852">
    <property type="entry name" value="Peptidase_S8/S53_dom_sf"/>
</dbReference>
<keyword evidence="13" id="KW-0614">Plasmid</keyword>
<evidence type="ECO:0000256" key="11">
    <source>
        <dbReference type="RuleBase" id="RU003355"/>
    </source>
</evidence>
<dbReference type="PANTHER" id="PTHR43806:SF11">
    <property type="entry name" value="CEREVISIN-RELATED"/>
    <property type="match status" value="1"/>
</dbReference>
<dbReference type="PROSITE" id="PS00137">
    <property type="entry name" value="SUBTILASE_HIS"/>
    <property type="match status" value="1"/>
</dbReference>
<accession>A0A6M6DZG1</accession>
<feature type="active site" description="Charge relay system" evidence="9 10">
    <location>
        <position position="127"/>
    </location>
</feature>
<dbReference type="PROSITE" id="PS00138">
    <property type="entry name" value="SUBTILASE_SER"/>
    <property type="match status" value="1"/>
</dbReference>
<keyword evidence="6 10" id="KW-0378">Hydrolase</keyword>
<evidence type="ECO:0000313" key="13">
    <source>
        <dbReference type="EMBL" id="QJX79990.1"/>
    </source>
</evidence>
<evidence type="ECO:0000256" key="8">
    <source>
        <dbReference type="ARBA" id="ARBA00022837"/>
    </source>
</evidence>
<evidence type="ECO:0000256" key="9">
    <source>
        <dbReference type="PIRSR" id="PIRSR615500-1"/>
    </source>
</evidence>
<dbReference type="PRINTS" id="PR00723">
    <property type="entry name" value="SUBTILISIN"/>
</dbReference>
<keyword evidence="5 10" id="KW-0645">Protease</keyword>
<dbReference type="InterPro" id="IPR023827">
    <property type="entry name" value="Peptidase_S8_Asp-AS"/>
</dbReference>
<dbReference type="Gene3D" id="3.40.50.200">
    <property type="entry name" value="Peptidase S8/S53 domain"/>
    <property type="match status" value="1"/>
</dbReference>
<dbReference type="InterPro" id="IPR022398">
    <property type="entry name" value="Peptidase_S8_His-AS"/>
</dbReference>
<dbReference type="PROSITE" id="PS00136">
    <property type="entry name" value="SUBTILASE_ASP"/>
    <property type="match status" value="1"/>
</dbReference>
<evidence type="ECO:0000256" key="5">
    <source>
        <dbReference type="ARBA" id="ARBA00022670"/>
    </source>
</evidence>
<evidence type="ECO:0000256" key="1">
    <source>
        <dbReference type="ARBA" id="ARBA00001913"/>
    </source>
</evidence>
<evidence type="ECO:0000256" key="7">
    <source>
        <dbReference type="ARBA" id="ARBA00022825"/>
    </source>
</evidence>
<dbReference type="PROSITE" id="PS51892">
    <property type="entry name" value="SUBTILASE"/>
    <property type="match status" value="1"/>
</dbReference>
<dbReference type="PANTHER" id="PTHR43806">
    <property type="entry name" value="PEPTIDASE S8"/>
    <property type="match status" value="1"/>
</dbReference>
<dbReference type="Pfam" id="PF00082">
    <property type="entry name" value="Peptidase_S8"/>
    <property type="match status" value="1"/>
</dbReference>
<dbReference type="RefSeq" id="WP_171777973.1">
    <property type="nucleotide sequence ID" value="NZ_CP045273.1"/>
</dbReference>
<reference evidence="13 14" key="1">
    <citation type="submission" date="2019-10" db="EMBL/GenBank/DDBJ databases">
        <title>Complete genome sequences for adaption low water activity.</title>
        <authorList>
            <person name="Zhao L."/>
            <person name="Zhong J."/>
        </authorList>
    </citation>
    <scope>NUCLEOTIDE SEQUENCE [LARGE SCALE GENOMIC DNA]</scope>
    <source>
        <strain evidence="13 14">FDU301</strain>
        <plasmid evidence="14">pfdu301a</plasmid>
    </source>
</reference>
<evidence type="ECO:0000313" key="14">
    <source>
        <dbReference type="Proteomes" id="UP000501076"/>
    </source>
</evidence>
<geneLocation type="plasmid" evidence="14">
    <name>pfdu301a</name>
</geneLocation>
<organism evidence="13 14">
    <name type="scientific">Priestia megaterium</name>
    <name type="common">Bacillus megaterium</name>
    <dbReference type="NCBI Taxonomy" id="1404"/>
    <lineage>
        <taxon>Bacteria</taxon>
        <taxon>Bacillati</taxon>
        <taxon>Bacillota</taxon>
        <taxon>Bacilli</taxon>
        <taxon>Bacillales</taxon>
        <taxon>Bacillaceae</taxon>
        <taxon>Priestia</taxon>
    </lineage>
</organism>
<dbReference type="Proteomes" id="UP000501076">
    <property type="component" value="Plasmid pFDU301A"/>
</dbReference>
<dbReference type="InterPro" id="IPR015500">
    <property type="entry name" value="Peptidase_S8_subtilisin-rel"/>
</dbReference>
<dbReference type="InterPro" id="IPR023828">
    <property type="entry name" value="Peptidase_S8_Ser-AS"/>
</dbReference>
<dbReference type="GO" id="GO:0004252">
    <property type="term" value="F:serine-type endopeptidase activity"/>
    <property type="evidence" value="ECO:0007669"/>
    <property type="project" value="UniProtKB-UniRule"/>
</dbReference>
<evidence type="ECO:0000256" key="2">
    <source>
        <dbReference type="ARBA" id="ARBA00004613"/>
    </source>
</evidence>
<evidence type="ECO:0000256" key="3">
    <source>
        <dbReference type="ARBA" id="ARBA00011073"/>
    </source>
</evidence>
<evidence type="ECO:0000256" key="10">
    <source>
        <dbReference type="PROSITE-ProRule" id="PRU01240"/>
    </source>
</evidence>
<keyword evidence="4" id="KW-0964">Secreted</keyword>
<keyword evidence="8" id="KW-0106">Calcium</keyword>
<dbReference type="InterPro" id="IPR050131">
    <property type="entry name" value="Peptidase_S8_subtilisin-like"/>
</dbReference>
<dbReference type="GO" id="GO:0006508">
    <property type="term" value="P:proteolysis"/>
    <property type="evidence" value="ECO:0007669"/>
    <property type="project" value="UniProtKB-KW"/>
</dbReference>
<evidence type="ECO:0000256" key="4">
    <source>
        <dbReference type="ARBA" id="ARBA00022525"/>
    </source>
</evidence>
<keyword evidence="7 10" id="KW-0720">Serine protease</keyword>
<gene>
    <name evidence="13" type="ORF">FDZ14_28210</name>
</gene>
<comment type="similarity">
    <text evidence="3 10 11">Belongs to the peptidase S8 family.</text>
</comment>
<proteinExistence type="inferred from homology"/>
<evidence type="ECO:0000256" key="6">
    <source>
        <dbReference type="ARBA" id="ARBA00022801"/>
    </source>
</evidence>
<dbReference type="AlphaFoldDB" id="A0A6M6DZG1"/>
<sequence length="437" mass="48526">MKKLSKGIIYSFVVILVLTTGVSLGKVFAKDNDSKELLVANEDKVNDSVEKEQELYVNAKEVLSKQNDVSTPFGEVNVAIIDSGFDPNHQDLKNQVARSYDCALRSKPNECIQIEDEGMHSRSDQKHGTHVAGIVASSRFGVARDANLYLFSAGDNGVKGTIKTKGTISAYKQILELMDSGIKIDVVNMSYGKNAMSPIEKHLLKRIYDKGAILVASAGNPCSYQNSEGKCVKQGEGEEYAVNPHRDTIMFPAKLDYVISVGAVDRQKHKAIWSLKQSASGRELDIVAPGTDILSTLPDNKYGRLSGTSMAAPFVTGVLANYKKEHPTYSNKEIVGMLYESAKSAGEPKKDKDYGYGIAWNFPYEHFYINEELKLKGKYKIYDFADADRSSYKEMLLDGTYKAVKAKDIDNETNKCKYVYLVKGDKEIGWIQNTTEY</sequence>
<dbReference type="SUPFAM" id="SSF52743">
    <property type="entry name" value="Subtilisin-like"/>
    <property type="match status" value="1"/>
</dbReference>
<feature type="active site" description="Charge relay system" evidence="9 10">
    <location>
        <position position="82"/>
    </location>
</feature>
<evidence type="ECO:0000259" key="12">
    <source>
        <dbReference type="Pfam" id="PF00082"/>
    </source>
</evidence>